<dbReference type="Proteomes" id="UP000176923">
    <property type="component" value="Unassembled WGS sequence"/>
</dbReference>
<dbReference type="Pfam" id="PF00800">
    <property type="entry name" value="PDT"/>
    <property type="match status" value="1"/>
</dbReference>
<dbReference type="CDD" id="cd04905">
    <property type="entry name" value="ACT_CM-PDT"/>
    <property type="match status" value="1"/>
</dbReference>
<reference evidence="10 11" key="1">
    <citation type="journal article" date="2016" name="Nat. Commun.">
        <title>Thousands of microbial genomes shed light on interconnected biogeochemical processes in an aquifer system.</title>
        <authorList>
            <person name="Anantharaman K."/>
            <person name="Brown C.T."/>
            <person name="Hug L.A."/>
            <person name="Sharon I."/>
            <person name="Castelle C.J."/>
            <person name="Probst A.J."/>
            <person name="Thomas B.C."/>
            <person name="Singh A."/>
            <person name="Wilkins M.J."/>
            <person name="Karaoz U."/>
            <person name="Brodie E.L."/>
            <person name="Williams K.H."/>
            <person name="Hubbard S.S."/>
            <person name="Banfield J.F."/>
        </authorList>
    </citation>
    <scope>NUCLEOTIDE SEQUENCE [LARGE SCALE GENOMIC DNA]</scope>
</reference>
<dbReference type="STRING" id="1798382.A3D77_01895"/>
<dbReference type="GO" id="GO:0004664">
    <property type="term" value="F:prephenate dehydratase activity"/>
    <property type="evidence" value="ECO:0007669"/>
    <property type="project" value="UniProtKB-EC"/>
</dbReference>
<dbReference type="GO" id="GO:0005737">
    <property type="term" value="C:cytoplasm"/>
    <property type="evidence" value="ECO:0007669"/>
    <property type="project" value="TreeGrafter"/>
</dbReference>
<evidence type="ECO:0000313" key="11">
    <source>
        <dbReference type="Proteomes" id="UP000176923"/>
    </source>
</evidence>
<evidence type="ECO:0000313" key="10">
    <source>
        <dbReference type="EMBL" id="OGG16048.1"/>
    </source>
</evidence>
<dbReference type="Gene3D" id="3.40.190.10">
    <property type="entry name" value="Periplasmic binding protein-like II"/>
    <property type="match status" value="2"/>
</dbReference>
<proteinExistence type="predicted"/>
<gene>
    <name evidence="10" type="ORF">A3D77_01895</name>
</gene>
<feature type="domain" description="ACT" evidence="9">
    <location>
        <begin position="191"/>
        <end position="267"/>
    </location>
</feature>
<evidence type="ECO:0000256" key="4">
    <source>
        <dbReference type="ARBA" id="ARBA00023141"/>
    </source>
</evidence>
<sequence>MKNTITYFGLPGSFSNIAAEKFNNTNDLLSCVSLEEIFQRIGKSENDLGVIPIENTLHGRVVESYDLLNKYHLFITNEVVLRINHCLLTINNEISVDEIKSCFSHYQAFAQCENFFGKHPGIIQIIVNDTATAARDLSKTGDSTSAVVGSKKAGEIYGLTIYKEHLENHRDNFTRFAVISRRLKKDGEKASILFSVKHVPGSLSHVLSSIASKNFNLTTIESRPIEGKPWEYRFFVDLIKPENGNFNTLVEGLEDKCESVKLLGIYSQSPVYET</sequence>
<comment type="caution">
    <text evidence="10">The sequence shown here is derived from an EMBL/GenBank/DDBJ whole genome shotgun (WGS) entry which is preliminary data.</text>
</comment>
<dbReference type="SUPFAM" id="SSF53850">
    <property type="entry name" value="Periplasmic binding protein-like II"/>
    <property type="match status" value="1"/>
</dbReference>
<dbReference type="PANTHER" id="PTHR21022:SF19">
    <property type="entry name" value="PREPHENATE DEHYDRATASE-RELATED"/>
    <property type="match status" value="1"/>
</dbReference>
<dbReference type="GO" id="GO:0009094">
    <property type="term" value="P:L-phenylalanine biosynthetic process"/>
    <property type="evidence" value="ECO:0007669"/>
    <property type="project" value="UniProtKB-UniPathway"/>
</dbReference>
<dbReference type="InterPro" id="IPR045865">
    <property type="entry name" value="ACT-like_dom_sf"/>
</dbReference>
<keyword evidence="6" id="KW-0456">Lyase</keyword>
<comment type="pathway">
    <text evidence="1">Amino-acid biosynthesis; L-phenylalanine biosynthesis; phenylpyruvate from prephenate: step 1/1.</text>
</comment>
<dbReference type="Gene3D" id="3.30.70.260">
    <property type="match status" value="1"/>
</dbReference>
<evidence type="ECO:0000256" key="6">
    <source>
        <dbReference type="ARBA" id="ARBA00023239"/>
    </source>
</evidence>
<dbReference type="EC" id="4.2.1.51" evidence="2"/>
<keyword evidence="3" id="KW-0028">Amino-acid biosynthesis</keyword>
<evidence type="ECO:0000256" key="7">
    <source>
        <dbReference type="ARBA" id="ARBA00047848"/>
    </source>
</evidence>
<protein>
    <recommendedName>
        <fullName evidence="2">prephenate dehydratase</fullName>
        <ecNumber evidence="2">4.2.1.51</ecNumber>
    </recommendedName>
</protein>
<keyword evidence="5" id="KW-0584">Phenylalanine biosynthesis</keyword>
<evidence type="ECO:0000259" key="9">
    <source>
        <dbReference type="PROSITE" id="PS51671"/>
    </source>
</evidence>
<dbReference type="AlphaFoldDB" id="A0A1F5ZU98"/>
<evidence type="ECO:0000256" key="3">
    <source>
        <dbReference type="ARBA" id="ARBA00022605"/>
    </source>
</evidence>
<evidence type="ECO:0000256" key="5">
    <source>
        <dbReference type="ARBA" id="ARBA00023222"/>
    </source>
</evidence>
<evidence type="ECO:0000259" key="8">
    <source>
        <dbReference type="PROSITE" id="PS51171"/>
    </source>
</evidence>
<evidence type="ECO:0000256" key="1">
    <source>
        <dbReference type="ARBA" id="ARBA00004741"/>
    </source>
</evidence>
<dbReference type="PROSITE" id="PS51171">
    <property type="entry name" value="PREPHENATE_DEHYDR_3"/>
    <property type="match status" value="1"/>
</dbReference>
<dbReference type="EMBL" id="MFJL01000015">
    <property type="protein sequence ID" value="OGG16048.1"/>
    <property type="molecule type" value="Genomic_DNA"/>
</dbReference>
<dbReference type="Pfam" id="PF01842">
    <property type="entry name" value="ACT"/>
    <property type="match status" value="1"/>
</dbReference>
<accession>A0A1F5ZU98</accession>
<dbReference type="CDD" id="cd13631">
    <property type="entry name" value="PBP2_Ct-PDT_like"/>
    <property type="match status" value="1"/>
</dbReference>
<dbReference type="InterPro" id="IPR001086">
    <property type="entry name" value="Preph_deHydtase"/>
</dbReference>
<dbReference type="PROSITE" id="PS51671">
    <property type="entry name" value="ACT"/>
    <property type="match status" value="1"/>
</dbReference>
<evidence type="ECO:0000256" key="2">
    <source>
        <dbReference type="ARBA" id="ARBA00013147"/>
    </source>
</evidence>
<keyword evidence="4" id="KW-0057">Aromatic amino acid biosynthesis</keyword>
<organism evidence="10 11">
    <name type="scientific">Candidatus Gottesmanbacteria bacterium RIFCSPHIGHO2_02_FULL_39_11</name>
    <dbReference type="NCBI Taxonomy" id="1798382"/>
    <lineage>
        <taxon>Bacteria</taxon>
        <taxon>Candidatus Gottesmaniibacteriota</taxon>
    </lineage>
</organism>
<dbReference type="InterPro" id="IPR002912">
    <property type="entry name" value="ACT_dom"/>
</dbReference>
<dbReference type="UniPathway" id="UPA00121">
    <property type="reaction ID" value="UER00345"/>
</dbReference>
<feature type="domain" description="Prephenate dehydratase" evidence="8">
    <location>
        <begin position="4"/>
        <end position="181"/>
    </location>
</feature>
<name>A0A1F5ZU98_9BACT</name>
<comment type="catalytic activity">
    <reaction evidence="7">
        <text>prephenate + H(+) = 3-phenylpyruvate + CO2 + H2O</text>
        <dbReference type="Rhea" id="RHEA:21648"/>
        <dbReference type="ChEBI" id="CHEBI:15377"/>
        <dbReference type="ChEBI" id="CHEBI:15378"/>
        <dbReference type="ChEBI" id="CHEBI:16526"/>
        <dbReference type="ChEBI" id="CHEBI:18005"/>
        <dbReference type="ChEBI" id="CHEBI:29934"/>
        <dbReference type="EC" id="4.2.1.51"/>
    </reaction>
</comment>
<dbReference type="SUPFAM" id="SSF55021">
    <property type="entry name" value="ACT-like"/>
    <property type="match status" value="1"/>
</dbReference>
<dbReference type="PANTHER" id="PTHR21022">
    <property type="entry name" value="PREPHENATE DEHYDRATASE P PROTEIN"/>
    <property type="match status" value="1"/>
</dbReference>